<evidence type="ECO:0000256" key="1">
    <source>
        <dbReference type="SAM" id="MobiDB-lite"/>
    </source>
</evidence>
<evidence type="ECO:0000313" key="3">
    <source>
        <dbReference type="Proteomes" id="UP000002357"/>
    </source>
</evidence>
<organism evidence="2 3">
    <name type="scientific">Streptomyces clavuligerus</name>
    <dbReference type="NCBI Taxonomy" id="1901"/>
    <lineage>
        <taxon>Bacteria</taxon>
        <taxon>Bacillati</taxon>
        <taxon>Actinomycetota</taxon>
        <taxon>Actinomycetes</taxon>
        <taxon>Kitasatosporales</taxon>
        <taxon>Streptomycetaceae</taxon>
        <taxon>Streptomyces</taxon>
    </lineage>
</organism>
<name>E2PZX3_STRCL</name>
<reference evidence="2 3" key="1">
    <citation type="journal article" date="2010" name="Genome Biol. Evol.">
        <title>The sequence of a 1.8-mb bacterial linear plasmid reveals a rich evolutionary reservoir of secondary metabolic pathways.</title>
        <authorList>
            <person name="Medema M.H."/>
            <person name="Trefzer A."/>
            <person name="Kovalchuk A."/>
            <person name="van den Berg M."/>
            <person name="Mueller U."/>
            <person name="Heijne W."/>
            <person name="Wu L."/>
            <person name="Alam M.T."/>
            <person name="Ronning C.M."/>
            <person name="Nierman W.C."/>
            <person name="Bovenberg R.A.L."/>
            <person name="Breitling R."/>
            <person name="Takano E."/>
        </authorList>
    </citation>
    <scope>NUCLEOTIDE SEQUENCE [LARGE SCALE GENOMIC DNA]</scope>
    <source>
        <strain evidence="3">ATCC 27064 / DSM 738 / JCM 4710 / NBRC 13307 / NCIMB 12785 / NRRL 3585 / VKM Ac-602</strain>
    </source>
</reference>
<dbReference type="EMBL" id="CM000913">
    <property type="protein sequence ID" value="EFG08392.1"/>
    <property type="molecule type" value="Genomic_DNA"/>
</dbReference>
<proteinExistence type="predicted"/>
<accession>E2PZX3</accession>
<keyword evidence="3" id="KW-1185">Reference proteome</keyword>
<dbReference type="Proteomes" id="UP000002357">
    <property type="component" value="Chromosome"/>
</dbReference>
<feature type="compositionally biased region" description="Low complexity" evidence="1">
    <location>
        <begin position="1"/>
        <end position="20"/>
    </location>
</feature>
<dbReference type="AlphaFoldDB" id="E2PZX3"/>
<sequence>MGTPGCEGAPAPGGPTTSTGRYGHGFSPVPVPPGRVRTWRNGPVDRDSPGGTGPVGRGSPGRNGAYWPRAPAMATTANISTRTAAMIWFLVLEFTPRG</sequence>
<protein>
    <submittedName>
        <fullName evidence="2">Uncharacterized protein</fullName>
    </submittedName>
</protein>
<gene>
    <name evidence="2" type="ORF">SCLAV_3321</name>
</gene>
<feature type="compositionally biased region" description="Gly residues" evidence="1">
    <location>
        <begin position="50"/>
        <end position="61"/>
    </location>
</feature>
<evidence type="ECO:0000313" key="2">
    <source>
        <dbReference type="EMBL" id="EFG08392.1"/>
    </source>
</evidence>
<feature type="region of interest" description="Disordered" evidence="1">
    <location>
        <begin position="1"/>
        <end position="67"/>
    </location>
</feature>